<sequence length="197" mass="23680">MGGGGLRILGHKRWHVWRRDNIERVTRDEENEKESKLEKERKEKFLEQEQRYELQQGKLQKQTEVKPFNLFYIEEQLGTQRKIESERNVNTLSSQKYSPWYILPKGVESQSKRRKRESEDDPLLCMRPQSYQKQYRDTAHALQSEAATSLAQDDISCKKKKKKKKSKSKSVTLEKLRQEREEREANERRRTRRIIGE</sequence>
<organism evidence="2 3">
    <name type="scientific">Albugo candida</name>
    <dbReference type="NCBI Taxonomy" id="65357"/>
    <lineage>
        <taxon>Eukaryota</taxon>
        <taxon>Sar</taxon>
        <taxon>Stramenopiles</taxon>
        <taxon>Oomycota</taxon>
        <taxon>Peronosporomycetes</taxon>
        <taxon>Albuginales</taxon>
        <taxon>Albuginaceae</taxon>
        <taxon>Albugo</taxon>
    </lineage>
</organism>
<comment type="caution">
    <text evidence="2">The sequence shown here is derived from an EMBL/GenBank/DDBJ whole genome shotgun (WGS) entry which is preliminary data.</text>
</comment>
<dbReference type="InterPro" id="IPR039875">
    <property type="entry name" value="LENG1-like"/>
</dbReference>
<dbReference type="AlphaFoldDB" id="A0A024GMW2"/>
<dbReference type="EMBL" id="CAIX01000180">
    <property type="protein sequence ID" value="CCI47684.1"/>
    <property type="molecule type" value="Genomic_DNA"/>
</dbReference>
<feature type="compositionally biased region" description="Basic residues" evidence="1">
    <location>
        <begin position="158"/>
        <end position="168"/>
    </location>
</feature>
<feature type="region of interest" description="Disordered" evidence="1">
    <location>
        <begin position="108"/>
        <end position="197"/>
    </location>
</feature>
<proteinExistence type="predicted"/>
<evidence type="ECO:0008006" key="4">
    <source>
        <dbReference type="Google" id="ProtNLM"/>
    </source>
</evidence>
<gene>
    <name evidence="2" type="ORF">BN9_086910</name>
</gene>
<dbReference type="PANTHER" id="PTHR22093:SF0">
    <property type="entry name" value="LEUKOCYTE RECEPTOR CLUSTER MEMBER 1"/>
    <property type="match status" value="1"/>
</dbReference>
<dbReference type="InParanoid" id="A0A024GMW2"/>
<protein>
    <recommendedName>
        <fullName evidence="4">CBF1-interacting co-repressor CIR N-terminal domain-containing protein</fullName>
    </recommendedName>
</protein>
<dbReference type="PANTHER" id="PTHR22093">
    <property type="entry name" value="LEUKOCYTE RECEPTOR CLUSTER LRC MEMBER 1"/>
    <property type="match status" value="1"/>
</dbReference>
<dbReference type="Proteomes" id="UP000053237">
    <property type="component" value="Unassembled WGS sequence"/>
</dbReference>
<name>A0A024GMW2_9STRA</name>
<evidence type="ECO:0000313" key="3">
    <source>
        <dbReference type="Proteomes" id="UP000053237"/>
    </source>
</evidence>
<reference evidence="2 3" key="1">
    <citation type="submission" date="2012-05" db="EMBL/GenBank/DDBJ databases">
        <title>Recombination and specialization in a pathogen metapopulation.</title>
        <authorList>
            <person name="Gardiner A."/>
            <person name="Kemen E."/>
            <person name="Schultz-Larsen T."/>
            <person name="MacLean D."/>
            <person name="Van Oosterhout C."/>
            <person name="Jones J.D.G."/>
        </authorList>
    </citation>
    <scope>NUCLEOTIDE SEQUENCE [LARGE SCALE GENOMIC DNA]</scope>
    <source>
        <strain evidence="2 3">Ac Nc2</strain>
    </source>
</reference>
<accession>A0A024GMW2</accession>
<evidence type="ECO:0000256" key="1">
    <source>
        <dbReference type="SAM" id="MobiDB-lite"/>
    </source>
</evidence>
<feature type="compositionally biased region" description="Basic and acidic residues" evidence="1">
    <location>
        <begin position="172"/>
        <end position="197"/>
    </location>
</feature>
<dbReference type="OrthoDB" id="167771at2759"/>
<keyword evidence="3" id="KW-1185">Reference proteome</keyword>
<evidence type="ECO:0000313" key="2">
    <source>
        <dbReference type="EMBL" id="CCI47684.1"/>
    </source>
</evidence>